<dbReference type="STRING" id="4072.A0A2G2YEW2"/>
<dbReference type="Proteomes" id="UP000222542">
    <property type="component" value="Unassembled WGS sequence"/>
</dbReference>
<keyword evidence="3" id="KW-1185">Reference proteome</keyword>
<dbReference type="InterPro" id="IPR011990">
    <property type="entry name" value="TPR-like_helical_dom_sf"/>
</dbReference>
<organism evidence="2 3">
    <name type="scientific">Capsicum annuum</name>
    <name type="common">Capsicum pepper</name>
    <dbReference type="NCBI Taxonomy" id="4072"/>
    <lineage>
        <taxon>Eukaryota</taxon>
        <taxon>Viridiplantae</taxon>
        <taxon>Streptophyta</taxon>
        <taxon>Embryophyta</taxon>
        <taxon>Tracheophyta</taxon>
        <taxon>Spermatophyta</taxon>
        <taxon>Magnoliopsida</taxon>
        <taxon>eudicotyledons</taxon>
        <taxon>Gunneridae</taxon>
        <taxon>Pentapetalae</taxon>
        <taxon>asterids</taxon>
        <taxon>lamiids</taxon>
        <taxon>Solanales</taxon>
        <taxon>Solanaceae</taxon>
        <taxon>Solanoideae</taxon>
        <taxon>Capsiceae</taxon>
        <taxon>Capsicum</taxon>
    </lineage>
</organism>
<reference evidence="2 3" key="2">
    <citation type="journal article" date="2017" name="Genome Biol.">
        <title>New reference genome sequences of hot pepper reveal the massive evolution of plant disease-resistance genes by retroduplication.</title>
        <authorList>
            <person name="Kim S."/>
            <person name="Park J."/>
            <person name="Yeom S.I."/>
            <person name="Kim Y.M."/>
            <person name="Seo E."/>
            <person name="Kim K.T."/>
            <person name="Kim M.S."/>
            <person name="Lee J.M."/>
            <person name="Cheong K."/>
            <person name="Shin H.S."/>
            <person name="Kim S.B."/>
            <person name="Han K."/>
            <person name="Lee J."/>
            <person name="Park M."/>
            <person name="Lee H.A."/>
            <person name="Lee H.Y."/>
            <person name="Lee Y."/>
            <person name="Oh S."/>
            <person name="Lee J.H."/>
            <person name="Choi E."/>
            <person name="Choi E."/>
            <person name="Lee S.E."/>
            <person name="Jeon J."/>
            <person name="Kim H."/>
            <person name="Choi G."/>
            <person name="Song H."/>
            <person name="Lee J."/>
            <person name="Lee S.C."/>
            <person name="Kwon J.K."/>
            <person name="Lee H.Y."/>
            <person name="Koo N."/>
            <person name="Hong Y."/>
            <person name="Kim R.W."/>
            <person name="Kang W.H."/>
            <person name="Huh J.H."/>
            <person name="Kang B.C."/>
            <person name="Yang T.J."/>
            <person name="Lee Y.H."/>
            <person name="Bennetzen J.L."/>
            <person name="Choi D."/>
        </authorList>
    </citation>
    <scope>NUCLEOTIDE SEQUENCE [LARGE SCALE GENOMIC DNA]</scope>
    <source>
        <strain evidence="3">cv. CM334</strain>
    </source>
</reference>
<dbReference type="PANTHER" id="PTHR46852:SF4">
    <property type="entry name" value="ALKALINE CERAMIDASE 3-LIKE"/>
    <property type="match status" value="1"/>
</dbReference>
<dbReference type="EMBL" id="AYRZ02000011">
    <property type="protein sequence ID" value="PHT68288.1"/>
    <property type="molecule type" value="Genomic_DNA"/>
</dbReference>
<gene>
    <name evidence="2" type="ORF">T459_27775</name>
</gene>
<accession>A0A2G2YEW2</accession>
<proteinExistence type="predicted"/>
<reference evidence="2 3" key="1">
    <citation type="journal article" date="2014" name="Nat. Genet.">
        <title>Genome sequence of the hot pepper provides insights into the evolution of pungency in Capsicum species.</title>
        <authorList>
            <person name="Kim S."/>
            <person name="Park M."/>
            <person name="Yeom S.I."/>
            <person name="Kim Y.M."/>
            <person name="Lee J.M."/>
            <person name="Lee H.A."/>
            <person name="Seo E."/>
            <person name="Choi J."/>
            <person name="Cheong K."/>
            <person name="Kim K.T."/>
            <person name="Jung K."/>
            <person name="Lee G.W."/>
            <person name="Oh S.K."/>
            <person name="Bae C."/>
            <person name="Kim S.B."/>
            <person name="Lee H.Y."/>
            <person name="Kim S.Y."/>
            <person name="Kim M.S."/>
            <person name="Kang B.C."/>
            <person name="Jo Y.D."/>
            <person name="Yang H.B."/>
            <person name="Jeong H.J."/>
            <person name="Kang W.H."/>
            <person name="Kwon J.K."/>
            <person name="Shin C."/>
            <person name="Lim J.Y."/>
            <person name="Park J.H."/>
            <person name="Huh J.H."/>
            <person name="Kim J.S."/>
            <person name="Kim B.D."/>
            <person name="Cohen O."/>
            <person name="Paran I."/>
            <person name="Suh M.C."/>
            <person name="Lee S.B."/>
            <person name="Kim Y.K."/>
            <person name="Shin Y."/>
            <person name="Noh S.J."/>
            <person name="Park J."/>
            <person name="Seo Y.S."/>
            <person name="Kwon S.Y."/>
            <person name="Kim H.A."/>
            <person name="Park J.M."/>
            <person name="Kim H.J."/>
            <person name="Choi S.B."/>
            <person name="Bosland P.W."/>
            <person name="Reeves G."/>
            <person name="Jo S.H."/>
            <person name="Lee B.W."/>
            <person name="Cho H.T."/>
            <person name="Choi H.S."/>
            <person name="Lee M.S."/>
            <person name="Yu Y."/>
            <person name="Do Choi Y."/>
            <person name="Park B.S."/>
            <person name="van Deynze A."/>
            <person name="Ashrafi H."/>
            <person name="Hill T."/>
            <person name="Kim W.T."/>
            <person name="Pai H.S."/>
            <person name="Ahn H.K."/>
            <person name="Yeam I."/>
            <person name="Giovannoni J.J."/>
            <person name="Rose J.K."/>
            <person name="Sorensen I."/>
            <person name="Lee S.J."/>
            <person name="Kim R.W."/>
            <person name="Choi I.Y."/>
            <person name="Choi B.S."/>
            <person name="Lim J.S."/>
            <person name="Lee Y.H."/>
            <person name="Choi D."/>
        </authorList>
    </citation>
    <scope>NUCLEOTIDE SEQUENCE [LARGE SCALE GENOMIC DNA]</scope>
    <source>
        <strain evidence="3">cv. CM334</strain>
    </source>
</reference>
<feature type="transmembrane region" description="Helical" evidence="1">
    <location>
        <begin position="14"/>
        <end position="31"/>
    </location>
</feature>
<dbReference type="GO" id="GO:0030148">
    <property type="term" value="P:sphingolipid biosynthetic process"/>
    <property type="evidence" value="ECO:0000318"/>
    <property type="project" value="GO_Central"/>
</dbReference>
<evidence type="ECO:0000256" key="1">
    <source>
        <dbReference type="SAM" id="Phobius"/>
    </source>
</evidence>
<evidence type="ECO:0000313" key="3">
    <source>
        <dbReference type="Proteomes" id="UP000222542"/>
    </source>
</evidence>
<dbReference type="GO" id="GO:0010508">
    <property type="term" value="P:positive regulation of autophagy"/>
    <property type="evidence" value="ECO:0000318"/>
    <property type="project" value="GO_Central"/>
</dbReference>
<evidence type="ECO:0000313" key="2">
    <source>
        <dbReference type="EMBL" id="PHT68288.1"/>
    </source>
</evidence>
<dbReference type="GO" id="GO:0098542">
    <property type="term" value="P:defense response to other organism"/>
    <property type="evidence" value="ECO:0007669"/>
    <property type="project" value="InterPro"/>
</dbReference>
<dbReference type="GO" id="GO:0006914">
    <property type="term" value="P:autophagy"/>
    <property type="evidence" value="ECO:0007669"/>
    <property type="project" value="InterPro"/>
</dbReference>
<feature type="transmembrane region" description="Helical" evidence="1">
    <location>
        <begin position="72"/>
        <end position="93"/>
    </location>
</feature>
<dbReference type="PANTHER" id="PTHR46852">
    <property type="entry name" value="ALKALINE CERAMIDASE"/>
    <property type="match status" value="1"/>
</dbReference>
<comment type="caution">
    <text evidence="2">The sequence shown here is derived from an EMBL/GenBank/DDBJ whole genome shotgun (WGS) entry which is preliminary data.</text>
</comment>
<dbReference type="SUPFAM" id="SSF48452">
    <property type="entry name" value="TPR-like"/>
    <property type="match status" value="1"/>
</dbReference>
<keyword evidence="1" id="KW-1133">Transmembrane helix</keyword>
<dbReference type="GO" id="GO:0009651">
    <property type="term" value="P:response to salt stress"/>
    <property type="evidence" value="ECO:0007669"/>
    <property type="project" value="InterPro"/>
</dbReference>
<protein>
    <submittedName>
        <fullName evidence="2">Uncharacterized protein</fullName>
    </submittedName>
</protein>
<keyword evidence="1" id="KW-0812">Transmembrane</keyword>
<name>A0A2G2YEW2_CAPAN</name>
<dbReference type="InterPro" id="IPR044219">
    <property type="entry name" value="ACER_plant"/>
</dbReference>
<dbReference type="GO" id="GO:0006950">
    <property type="term" value="P:response to stress"/>
    <property type="evidence" value="ECO:0000318"/>
    <property type="project" value="GO_Central"/>
</dbReference>
<keyword evidence="1" id="KW-0472">Membrane</keyword>
<sequence>MQQQGDETPMVKEMLMYIYILYSPDWLFAIVHSQLRFGIGFKVHYALLCLLCSPRAYKYYIHTEDKLEKRLAKLYVVTLLIIIFLVWAAGALFQAKARHKEALVALSVTLSIEPDYIPSIISTVKVLMKMGNNAVPVAKSFLINALRLEPTNHEAWFNLGMLSKIEESDQKAADFSKRQ</sequence>
<dbReference type="Gene3D" id="1.25.40.10">
    <property type="entry name" value="Tetratricopeptide repeat domain"/>
    <property type="match status" value="1"/>
</dbReference>
<dbReference type="Gramene" id="PHT68288">
    <property type="protein sequence ID" value="PHT68288"/>
    <property type="gene ID" value="T459_27775"/>
</dbReference>
<dbReference type="AlphaFoldDB" id="A0A2G2YEW2"/>
<dbReference type="GO" id="GO:0016020">
    <property type="term" value="C:membrane"/>
    <property type="evidence" value="ECO:0007669"/>
    <property type="project" value="GOC"/>
</dbReference>